<dbReference type="SUPFAM" id="SSF53649">
    <property type="entry name" value="Alkaline phosphatase-like"/>
    <property type="match status" value="1"/>
</dbReference>
<name>A0AB39QE64_9ACTN</name>
<organism evidence="3">
    <name type="scientific">Streptomyces sp. R28</name>
    <dbReference type="NCBI Taxonomy" id="3238628"/>
    <lineage>
        <taxon>Bacteria</taxon>
        <taxon>Bacillati</taxon>
        <taxon>Actinomycetota</taxon>
        <taxon>Actinomycetes</taxon>
        <taxon>Kitasatosporales</taxon>
        <taxon>Streptomycetaceae</taxon>
        <taxon>Streptomyces</taxon>
    </lineage>
</organism>
<dbReference type="InterPro" id="IPR007165">
    <property type="entry name" value="Phage_holin_4_2"/>
</dbReference>
<dbReference type="Gene3D" id="3.40.720.10">
    <property type="entry name" value="Alkaline Phosphatase, subunit A"/>
    <property type="match status" value="1"/>
</dbReference>
<keyword evidence="2" id="KW-0812">Transmembrane</keyword>
<reference evidence="3" key="1">
    <citation type="submission" date="2024-07" db="EMBL/GenBank/DDBJ databases">
        <authorList>
            <person name="Yu S.T."/>
        </authorList>
    </citation>
    <scope>NUCLEOTIDE SEQUENCE</scope>
    <source>
        <strain evidence="3">R28</strain>
    </source>
</reference>
<dbReference type="InterPro" id="IPR002591">
    <property type="entry name" value="Phosphodiest/P_Trfase"/>
</dbReference>
<dbReference type="AlphaFoldDB" id="A0AB39QE64"/>
<keyword evidence="2" id="KW-0472">Membrane</keyword>
<evidence type="ECO:0000256" key="2">
    <source>
        <dbReference type="SAM" id="Phobius"/>
    </source>
</evidence>
<dbReference type="InterPro" id="IPR017850">
    <property type="entry name" value="Alkaline_phosphatase_core_sf"/>
</dbReference>
<feature type="transmembrane region" description="Helical" evidence="2">
    <location>
        <begin position="58"/>
        <end position="85"/>
    </location>
</feature>
<feature type="region of interest" description="Disordered" evidence="1">
    <location>
        <begin position="180"/>
        <end position="201"/>
    </location>
</feature>
<dbReference type="RefSeq" id="WP_369175411.1">
    <property type="nucleotide sequence ID" value="NZ_CP163439.1"/>
</dbReference>
<dbReference type="Pfam" id="PF01663">
    <property type="entry name" value="Phosphodiest"/>
    <property type="match status" value="1"/>
</dbReference>
<feature type="transmembrane region" description="Helical" evidence="2">
    <location>
        <begin position="97"/>
        <end position="117"/>
    </location>
</feature>
<feature type="transmembrane region" description="Helical" evidence="2">
    <location>
        <begin position="33"/>
        <end position="51"/>
    </location>
</feature>
<protein>
    <submittedName>
        <fullName evidence="3">Phage holin family protein</fullName>
    </submittedName>
</protein>
<sequence>MWAVSTVTMLVLAGILPDFQLQSADGDSATSIAITAALGAGAFGLLSAIFWPLLVRLLLLVPALVLGLLVFFLNGSLLIVALRLVPSGDSEAAPETAVIVAAVMSAVASATGAALAVRDDDAYRRRLYRLADRRRRALPPGPSSPGTVFLQLDGVGHDVLLDAVGKDLMPTVARWLGTSTSSVDGARPTHRPTHRLTPWRTDWSSQTGASQLGILHGSNHDVPAFRWYEKAGREVMVCNRPTSAAELQRRAVDRTGDRGLLTADGASRGNLFSGGADEQALVLSIATRRRSRENRSRAGYFAYFSDPANAVRTALSFVAEVGREIGQSTRARVRKVRPRVSRGGLYPLVRAFATVVERDVVVAAVMGDMLAGRTSVYADLVAYDEVAHHSGPCGRDAEKVLERLDRALALIEKVAEHAPRPYRIVVLSDHGQSPGETFRARYGLGLGDLVRAGCGLPVPRKAQRTHSGAEARAAVRAALRRPVEEGGEEYRPSRRRSEPLVLASGNLGLVSFPDVPHRMTKEEIDARHPALLTTLANHPGVGFVLVRSAEHGGLVLGAYGAEIPLGQLDDKPGPLEVFGPGPADAVRRTHSFPNAADIMVNSAYDPADGGEVLAFEEQIGSHGGLGGAQGKPFLLSPLAFTAPVDDGEDLVGAEQVHRVLRRWLRESNGPQVPLDAEPEERAA</sequence>
<accession>A0AB39QE64</accession>
<gene>
    <name evidence="3" type="ORF">AB5J49_39960</name>
</gene>
<dbReference type="EMBL" id="CP163439">
    <property type="protein sequence ID" value="XDQ40701.1"/>
    <property type="molecule type" value="Genomic_DNA"/>
</dbReference>
<dbReference type="Pfam" id="PF04020">
    <property type="entry name" value="Phage_holin_4_2"/>
    <property type="match status" value="1"/>
</dbReference>
<keyword evidence="2" id="KW-1133">Transmembrane helix</keyword>
<proteinExistence type="predicted"/>
<evidence type="ECO:0000256" key="1">
    <source>
        <dbReference type="SAM" id="MobiDB-lite"/>
    </source>
</evidence>
<evidence type="ECO:0000313" key="3">
    <source>
        <dbReference type="EMBL" id="XDQ40701.1"/>
    </source>
</evidence>